<feature type="chain" id="PRO_5014805662" evidence="1">
    <location>
        <begin position="26"/>
        <end position="119"/>
    </location>
</feature>
<dbReference type="Proteomes" id="UP000231194">
    <property type="component" value="Unassembled WGS sequence"/>
</dbReference>
<dbReference type="RefSeq" id="WP_100232694.1">
    <property type="nucleotide sequence ID" value="NZ_PGVG01000010.1"/>
</dbReference>
<sequence length="119" mass="12529">MTMRSFMAPLIIATLSFGTPTFVQAQGTSSQPGAESPPAQSTVIRQIQVVDIKDLQPAVRSKVDEIVAQTSDDDIQSLRKTIDATPQAASALKAKGLTSSQVVAINIAEGVLTLFTKTA</sequence>
<evidence type="ECO:0000256" key="1">
    <source>
        <dbReference type="SAM" id="SignalP"/>
    </source>
</evidence>
<keyword evidence="3" id="KW-1185">Reference proteome</keyword>
<feature type="signal peptide" evidence="1">
    <location>
        <begin position="1"/>
        <end position="25"/>
    </location>
</feature>
<name>A0A2M8R9M6_9BRAD</name>
<proteinExistence type="predicted"/>
<comment type="caution">
    <text evidence="2">The sequence shown here is derived from an EMBL/GenBank/DDBJ whole genome shotgun (WGS) entry which is preliminary data.</text>
</comment>
<accession>A0A2M8R9M6</accession>
<dbReference type="OrthoDB" id="8161486at2"/>
<protein>
    <submittedName>
        <fullName evidence="2">Uncharacterized protein</fullName>
    </submittedName>
</protein>
<keyword evidence="1" id="KW-0732">Signal</keyword>
<gene>
    <name evidence="2" type="ORF">CVM73_14880</name>
</gene>
<reference evidence="2 3" key="1">
    <citation type="submission" date="2017-11" db="EMBL/GenBank/DDBJ databases">
        <title>Bradyrhizobium forestalis sp. nov., an efficient nitrogen-fixing bacterium isolated from nodules of forest legume species in the Amazon.</title>
        <authorList>
            <person name="Costa E.M."/>
            <person name="Guimaraes A."/>
            <person name="Carvalho T.S."/>
            <person name="Rodrigues T.L."/>
            <person name="Ribeiro P.R.A."/>
            <person name="Lebbe L."/>
            <person name="Willems A."/>
            <person name="Moreira F.M.S."/>
        </authorList>
    </citation>
    <scope>NUCLEOTIDE SEQUENCE [LARGE SCALE GENOMIC DNA]</scope>
    <source>
        <strain evidence="2 3">INPA54B</strain>
    </source>
</reference>
<dbReference type="AlphaFoldDB" id="A0A2M8R9M6"/>
<evidence type="ECO:0000313" key="2">
    <source>
        <dbReference type="EMBL" id="PJG54508.1"/>
    </source>
</evidence>
<evidence type="ECO:0000313" key="3">
    <source>
        <dbReference type="Proteomes" id="UP000231194"/>
    </source>
</evidence>
<dbReference type="EMBL" id="PGVG01000010">
    <property type="protein sequence ID" value="PJG54508.1"/>
    <property type="molecule type" value="Genomic_DNA"/>
</dbReference>
<organism evidence="2 3">
    <name type="scientific">Bradyrhizobium forestalis</name>
    <dbReference type="NCBI Taxonomy" id="1419263"/>
    <lineage>
        <taxon>Bacteria</taxon>
        <taxon>Pseudomonadati</taxon>
        <taxon>Pseudomonadota</taxon>
        <taxon>Alphaproteobacteria</taxon>
        <taxon>Hyphomicrobiales</taxon>
        <taxon>Nitrobacteraceae</taxon>
        <taxon>Bradyrhizobium</taxon>
    </lineage>
</organism>